<dbReference type="GO" id="GO:0051539">
    <property type="term" value="F:4 iron, 4 sulfur cluster binding"/>
    <property type="evidence" value="ECO:0007669"/>
    <property type="project" value="UniProtKB-KW"/>
</dbReference>
<dbReference type="EC" id="3.2.2.27" evidence="3"/>
<evidence type="ECO:0000313" key="13">
    <source>
        <dbReference type="EMBL" id="EEZ61435.1"/>
    </source>
</evidence>
<dbReference type="NCBIfam" id="TIGR00758">
    <property type="entry name" value="UDG_fam4"/>
    <property type="match status" value="1"/>
</dbReference>
<evidence type="ECO:0000256" key="4">
    <source>
        <dbReference type="ARBA" id="ARBA00019403"/>
    </source>
</evidence>
<dbReference type="eggNOG" id="COG1573">
    <property type="taxonomic scope" value="Bacteria"/>
</dbReference>
<dbReference type="GO" id="GO:0006281">
    <property type="term" value="P:DNA repair"/>
    <property type="evidence" value="ECO:0007669"/>
    <property type="project" value="UniProtKB-KW"/>
</dbReference>
<evidence type="ECO:0000256" key="10">
    <source>
        <dbReference type="ARBA" id="ARBA00023014"/>
    </source>
</evidence>
<dbReference type="CDD" id="cd10030">
    <property type="entry name" value="UDG-F4_TTUDGA_SPO1dp_like"/>
    <property type="match status" value="1"/>
</dbReference>
<organism evidence="13 14">
    <name type="scientific">Slackia exigua (strain ATCC 700122 / DSM 15923 / CIP 105133 / JCM 11022 / KCTC 5966 / S-7)</name>
    <dbReference type="NCBI Taxonomy" id="649764"/>
    <lineage>
        <taxon>Bacteria</taxon>
        <taxon>Bacillati</taxon>
        <taxon>Actinomycetota</taxon>
        <taxon>Coriobacteriia</taxon>
        <taxon>Eggerthellales</taxon>
        <taxon>Eggerthellaceae</taxon>
        <taxon>Slackia</taxon>
    </lineage>
</organism>
<accession>D0WG22</accession>
<dbReference type="GeneID" id="85007359"/>
<evidence type="ECO:0000256" key="2">
    <source>
        <dbReference type="ARBA" id="ARBA00006521"/>
    </source>
</evidence>
<dbReference type="Proteomes" id="UP000006001">
    <property type="component" value="Unassembled WGS sequence"/>
</dbReference>
<evidence type="ECO:0000256" key="7">
    <source>
        <dbReference type="ARBA" id="ARBA00022763"/>
    </source>
</evidence>
<gene>
    <name evidence="13" type="ORF">HMPREF0762_00772</name>
</gene>
<dbReference type="EMBL" id="ACUX02000006">
    <property type="protein sequence ID" value="EEZ61435.1"/>
    <property type="molecule type" value="Genomic_DNA"/>
</dbReference>
<reference evidence="13" key="1">
    <citation type="submission" date="2009-10" db="EMBL/GenBank/DDBJ databases">
        <authorList>
            <person name="Weinstock G."/>
            <person name="Sodergren E."/>
            <person name="Clifton S."/>
            <person name="Fulton L."/>
            <person name="Fulton B."/>
            <person name="Courtney L."/>
            <person name="Fronick C."/>
            <person name="Harrison M."/>
            <person name="Strong C."/>
            <person name="Farmer C."/>
            <person name="Delahaunty K."/>
            <person name="Markovic C."/>
            <person name="Hall O."/>
            <person name="Minx P."/>
            <person name="Tomlinson C."/>
            <person name="Mitreva M."/>
            <person name="Nelson J."/>
            <person name="Hou S."/>
            <person name="Wollam A."/>
            <person name="Pepin K.H."/>
            <person name="Johnson M."/>
            <person name="Bhonagiri V."/>
            <person name="Nash W.E."/>
            <person name="Warren W."/>
            <person name="Chinwalla A."/>
            <person name="Mardis E.R."/>
            <person name="Wilson R.K."/>
        </authorList>
    </citation>
    <scope>NUCLEOTIDE SEQUENCE [LARGE SCALE GENOMIC DNA]</scope>
    <source>
        <strain evidence="13">ATCC 700122</strain>
    </source>
</reference>
<evidence type="ECO:0000256" key="1">
    <source>
        <dbReference type="ARBA" id="ARBA00001400"/>
    </source>
</evidence>
<dbReference type="PANTHER" id="PTHR33693">
    <property type="entry name" value="TYPE-5 URACIL-DNA GLYCOSYLASE"/>
    <property type="match status" value="1"/>
</dbReference>
<sequence length="211" mass="23464">MSIHYDHFKTIRPVGTEVPQQLLEEISDAVWACRRCELAEGRTNAVPGFGNASARIMLVGEAPGRNEDLQGKPFVGAAGKYLTELLGYAGLTREEVFIANVLKCRPPSNRNPRPEEIEVCTPFLRDQVRTIEPEYLVTMGNFSTKFVLRTERGITGLRGSVHVTGPFKVFPVFHPAAAIYDRSKRDVLEADFRALGRLLGNEPIEPLRGAE</sequence>
<dbReference type="InterPro" id="IPR036895">
    <property type="entry name" value="Uracil-DNA_glycosylase-like_sf"/>
</dbReference>
<keyword evidence="7" id="KW-0227">DNA damage</keyword>
<proteinExistence type="inferred from homology"/>
<keyword evidence="6" id="KW-0479">Metal-binding</keyword>
<dbReference type="SMART" id="SM00986">
    <property type="entry name" value="UDG"/>
    <property type="match status" value="1"/>
</dbReference>
<evidence type="ECO:0000259" key="12">
    <source>
        <dbReference type="SMART" id="SM00986"/>
    </source>
</evidence>
<keyword evidence="5" id="KW-0004">4Fe-4S</keyword>
<keyword evidence="14" id="KW-1185">Reference proteome</keyword>
<keyword evidence="8 13" id="KW-0378">Hydrolase</keyword>
<evidence type="ECO:0000256" key="3">
    <source>
        <dbReference type="ARBA" id="ARBA00012030"/>
    </source>
</evidence>
<evidence type="ECO:0000256" key="5">
    <source>
        <dbReference type="ARBA" id="ARBA00022485"/>
    </source>
</evidence>
<evidence type="ECO:0000256" key="9">
    <source>
        <dbReference type="ARBA" id="ARBA00023004"/>
    </source>
</evidence>
<dbReference type="STRING" id="649764.HMPREF0762_00772"/>
<dbReference type="InterPro" id="IPR051536">
    <property type="entry name" value="UDG_Type-4/5"/>
</dbReference>
<evidence type="ECO:0000256" key="11">
    <source>
        <dbReference type="ARBA" id="ARBA00023204"/>
    </source>
</evidence>
<comment type="caution">
    <text evidence="13">The sequence shown here is derived from an EMBL/GenBank/DDBJ whole genome shotgun (WGS) entry which is preliminary data.</text>
</comment>
<dbReference type="RefSeq" id="WP_006362023.1">
    <property type="nucleotide sequence ID" value="NZ_GG700630.1"/>
</dbReference>
<dbReference type="SMART" id="SM00987">
    <property type="entry name" value="UreE_C"/>
    <property type="match status" value="1"/>
</dbReference>
<dbReference type="InterPro" id="IPR005122">
    <property type="entry name" value="Uracil-DNA_glycosylase-like"/>
</dbReference>
<dbReference type="OrthoDB" id="5290748at2"/>
<dbReference type="PANTHER" id="PTHR33693:SF1">
    <property type="entry name" value="TYPE-4 URACIL-DNA GLYCOSYLASE"/>
    <property type="match status" value="1"/>
</dbReference>
<dbReference type="Pfam" id="PF03167">
    <property type="entry name" value="UDG"/>
    <property type="match status" value="1"/>
</dbReference>
<dbReference type="SUPFAM" id="SSF52141">
    <property type="entry name" value="Uracil-DNA glycosylase-like"/>
    <property type="match status" value="1"/>
</dbReference>
<keyword evidence="9" id="KW-0408">Iron</keyword>
<dbReference type="GO" id="GO:0004844">
    <property type="term" value="F:uracil DNA N-glycosylase activity"/>
    <property type="evidence" value="ECO:0007669"/>
    <property type="project" value="UniProtKB-EC"/>
</dbReference>
<evidence type="ECO:0000256" key="6">
    <source>
        <dbReference type="ARBA" id="ARBA00022723"/>
    </source>
</evidence>
<keyword evidence="10" id="KW-0411">Iron-sulfur</keyword>
<name>D0WG22_SLAES</name>
<comment type="catalytic activity">
    <reaction evidence="1">
        <text>Hydrolyzes single-stranded DNA or mismatched double-stranded DNA and polynucleotides, releasing free uracil.</text>
        <dbReference type="EC" id="3.2.2.27"/>
    </reaction>
</comment>
<evidence type="ECO:0000256" key="8">
    <source>
        <dbReference type="ARBA" id="ARBA00022801"/>
    </source>
</evidence>
<comment type="similarity">
    <text evidence="2">Belongs to the uracil-DNA glycosylase (UDG) superfamily. Type 4 (UDGa) family.</text>
</comment>
<dbReference type="GO" id="GO:0046872">
    <property type="term" value="F:metal ion binding"/>
    <property type="evidence" value="ECO:0007669"/>
    <property type="project" value="UniProtKB-KW"/>
</dbReference>
<dbReference type="InterPro" id="IPR005273">
    <property type="entry name" value="Ura-DNA_glyco_family4"/>
</dbReference>
<keyword evidence="13" id="KW-0326">Glycosidase</keyword>
<protein>
    <recommendedName>
        <fullName evidence="4">Type-4 uracil-DNA glycosylase</fullName>
        <ecNumber evidence="3">3.2.2.27</ecNumber>
    </recommendedName>
</protein>
<dbReference type="AlphaFoldDB" id="D0WG22"/>
<keyword evidence="11" id="KW-0234">DNA repair</keyword>
<dbReference type="HOGENOM" id="CLU_044815_1_3_11"/>
<evidence type="ECO:0000313" key="14">
    <source>
        <dbReference type="Proteomes" id="UP000006001"/>
    </source>
</evidence>
<feature type="domain" description="Uracil-DNA glycosylase-like" evidence="12">
    <location>
        <begin position="47"/>
        <end position="193"/>
    </location>
</feature>
<dbReference type="Gene3D" id="3.40.470.10">
    <property type="entry name" value="Uracil-DNA glycosylase-like domain"/>
    <property type="match status" value="1"/>
</dbReference>